<sequence length="69" mass="8494">MYDFITGKYRGLDETEEAAVAFGMDPKLRREERLRRNERFKKMSEEAGRDMRFPSEKMRKRIEESRKRF</sequence>
<dbReference type="AlphaFoldDB" id="A0A0A2CA65"/>
<evidence type="ECO:0000313" key="2">
    <source>
        <dbReference type="EMBL" id="KGG22422.1"/>
    </source>
</evidence>
<name>A0A0A2CA65_PROMR</name>
<dbReference type="Proteomes" id="UP000030392">
    <property type="component" value="Unassembled WGS sequence"/>
</dbReference>
<protein>
    <submittedName>
        <fullName evidence="2">Uncharacterized protein</fullName>
    </submittedName>
</protein>
<organism evidence="2 3">
    <name type="scientific">Prochlorococcus marinus str. PAC1</name>
    <dbReference type="NCBI Taxonomy" id="59924"/>
    <lineage>
        <taxon>Bacteria</taxon>
        <taxon>Bacillati</taxon>
        <taxon>Cyanobacteriota</taxon>
        <taxon>Cyanophyceae</taxon>
        <taxon>Synechococcales</taxon>
        <taxon>Prochlorococcaceae</taxon>
        <taxon>Prochlorococcus</taxon>
    </lineage>
</organism>
<reference evidence="3" key="1">
    <citation type="journal article" date="2014" name="Sci. Data">
        <title>Genomes of diverse isolates of the marine cyanobacterium Prochlorococcus.</title>
        <authorList>
            <person name="Biller S."/>
            <person name="Berube P."/>
            <person name="Thompson J."/>
            <person name="Kelly L."/>
            <person name="Roggensack S."/>
            <person name="Awad L."/>
            <person name="Roache-Johnson K."/>
            <person name="Ding H."/>
            <person name="Giovannoni S.J."/>
            <person name="Moore L.R."/>
            <person name="Chisholm S.W."/>
        </authorList>
    </citation>
    <scope>NUCLEOTIDE SEQUENCE [LARGE SCALE GENOMIC DNA]</scope>
    <source>
        <strain evidence="3">PAC1</strain>
    </source>
</reference>
<accession>A0A0A2CA65</accession>
<dbReference type="EMBL" id="JNAX01000002">
    <property type="protein sequence ID" value="KGG22422.1"/>
    <property type="molecule type" value="Genomic_DNA"/>
</dbReference>
<gene>
    <name evidence="2" type="ORF">EV03_0092</name>
</gene>
<evidence type="ECO:0000256" key="1">
    <source>
        <dbReference type="SAM" id="MobiDB-lite"/>
    </source>
</evidence>
<comment type="caution">
    <text evidence="2">The sequence shown here is derived from an EMBL/GenBank/DDBJ whole genome shotgun (WGS) entry which is preliminary data.</text>
</comment>
<feature type="region of interest" description="Disordered" evidence="1">
    <location>
        <begin position="45"/>
        <end position="69"/>
    </location>
</feature>
<proteinExistence type="predicted"/>
<evidence type="ECO:0000313" key="3">
    <source>
        <dbReference type="Proteomes" id="UP000030392"/>
    </source>
</evidence>